<reference evidence="1 2" key="1">
    <citation type="submission" date="2017-11" db="EMBL/GenBank/DDBJ databases">
        <title>Isolation and Characterization of Methanofollis Species from Methane Seep Offshore SW Taiwan.</title>
        <authorList>
            <person name="Teng N.-H."/>
            <person name="Lai M.-C."/>
            <person name="Chen S.-C."/>
        </authorList>
    </citation>
    <scope>NUCLEOTIDE SEQUENCE [LARGE SCALE GENOMIC DNA]</scope>
    <source>
        <strain evidence="1 2">FWC-SCC2</strain>
    </source>
</reference>
<dbReference type="OrthoDB" id="106430at2157"/>
<proteinExistence type="predicted"/>
<evidence type="ECO:0000313" key="2">
    <source>
        <dbReference type="Proteomes" id="UP000292580"/>
    </source>
</evidence>
<gene>
    <name evidence="1" type="ORF">CUJ86_07410</name>
</gene>
<dbReference type="Proteomes" id="UP000292580">
    <property type="component" value="Unassembled WGS sequence"/>
</dbReference>
<keyword evidence="2" id="KW-1185">Reference proteome</keyword>
<accession>A0A483CQC1</accession>
<name>A0A483CQC1_9EURY</name>
<dbReference type="RefSeq" id="WP_130646938.1">
    <property type="nucleotide sequence ID" value="NZ_PGCL01000003.1"/>
</dbReference>
<dbReference type="EMBL" id="PGCL01000003">
    <property type="protein sequence ID" value="TAJ44278.1"/>
    <property type="molecule type" value="Genomic_DNA"/>
</dbReference>
<sequence>MTGTVYPELPAEVAQFLEKPFGGLFGKTVLAQVVEEVVADPSALYTPKYLKELTGASAPRLREALATLVSLGLLHRNEIDRQHPVFSVNTGSKVFVALSFLAYAVLDDRDGSGCMDQAVCEYYQTTLREECEPFALASTADTEYVAGKKTGTGCYGAAV</sequence>
<protein>
    <submittedName>
        <fullName evidence="1">Uncharacterized protein</fullName>
    </submittedName>
</protein>
<evidence type="ECO:0000313" key="1">
    <source>
        <dbReference type="EMBL" id="TAJ44278.1"/>
    </source>
</evidence>
<comment type="caution">
    <text evidence="1">The sequence shown here is derived from an EMBL/GenBank/DDBJ whole genome shotgun (WGS) entry which is preliminary data.</text>
</comment>
<organism evidence="1 2">
    <name type="scientific">Methanofollis fontis</name>
    <dbReference type="NCBI Taxonomy" id="2052832"/>
    <lineage>
        <taxon>Archaea</taxon>
        <taxon>Methanobacteriati</taxon>
        <taxon>Methanobacteriota</taxon>
        <taxon>Stenosarchaea group</taxon>
        <taxon>Methanomicrobia</taxon>
        <taxon>Methanomicrobiales</taxon>
        <taxon>Methanomicrobiaceae</taxon>
        <taxon>Methanofollis</taxon>
    </lineage>
</organism>
<dbReference type="AlphaFoldDB" id="A0A483CQC1"/>